<protein>
    <recommendedName>
        <fullName evidence="7">Retinol dehydrogenase 13</fullName>
    </recommendedName>
</protein>
<organism evidence="5 6">
    <name type="scientific">Thyridium curvatum</name>
    <dbReference type="NCBI Taxonomy" id="1093900"/>
    <lineage>
        <taxon>Eukaryota</taxon>
        <taxon>Fungi</taxon>
        <taxon>Dikarya</taxon>
        <taxon>Ascomycota</taxon>
        <taxon>Pezizomycotina</taxon>
        <taxon>Sordariomycetes</taxon>
        <taxon>Sordariomycetidae</taxon>
        <taxon>Thyridiales</taxon>
        <taxon>Thyridiaceae</taxon>
        <taxon>Thyridium</taxon>
    </lineage>
</organism>
<dbReference type="FunCoup" id="A0A507ALE8">
    <property type="interactions" value="126"/>
</dbReference>
<reference evidence="5 6" key="1">
    <citation type="submission" date="2019-06" db="EMBL/GenBank/DDBJ databases">
        <title>Draft genome sequence of the filamentous fungus Phialemoniopsis curvata isolated from diesel fuel.</title>
        <authorList>
            <person name="Varaljay V.A."/>
            <person name="Lyon W.J."/>
            <person name="Crouch A.L."/>
            <person name="Drake C.E."/>
            <person name="Hollomon J.M."/>
            <person name="Nadeau L.J."/>
            <person name="Nunn H.S."/>
            <person name="Stevenson B.S."/>
            <person name="Bojanowski C.L."/>
            <person name="Crookes-Goodson W.J."/>
        </authorList>
    </citation>
    <scope>NUCLEOTIDE SEQUENCE [LARGE SCALE GENOMIC DNA]</scope>
    <source>
        <strain evidence="5 6">D216</strain>
    </source>
</reference>
<evidence type="ECO:0000313" key="5">
    <source>
        <dbReference type="EMBL" id="TPX10532.1"/>
    </source>
</evidence>
<feature type="compositionally biased region" description="Basic and acidic residues" evidence="3">
    <location>
        <begin position="369"/>
        <end position="388"/>
    </location>
</feature>
<comment type="caution">
    <text evidence="5">The sequence shown here is derived from an EMBL/GenBank/DDBJ whole genome shotgun (WGS) entry which is preliminary data.</text>
</comment>
<dbReference type="GO" id="GO:0016491">
    <property type="term" value="F:oxidoreductase activity"/>
    <property type="evidence" value="ECO:0007669"/>
    <property type="project" value="UniProtKB-KW"/>
</dbReference>
<dbReference type="GeneID" id="41976029"/>
<dbReference type="SUPFAM" id="SSF51735">
    <property type="entry name" value="NAD(P)-binding Rossmann-fold domains"/>
    <property type="match status" value="1"/>
</dbReference>
<evidence type="ECO:0000256" key="3">
    <source>
        <dbReference type="SAM" id="MobiDB-lite"/>
    </source>
</evidence>
<proteinExistence type="inferred from homology"/>
<evidence type="ECO:0000256" key="4">
    <source>
        <dbReference type="SAM" id="Phobius"/>
    </source>
</evidence>
<dbReference type="Proteomes" id="UP000319257">
    <property type="component" value="Unassembled WGS sequence"/>
</dbReference>
<dbReference type="InterPro" id="IPR036291">
    <property type="entry name" value="NAD(P)-bd_dom_sf"/>
</dbReference>
<accession>A0A507ALE8</accession>
<keyword evidence="2" id="KW-0560">Oxidoreductase</keyword>
<feature type="transmembrane region" description="Helical" evidence="4">
    <location>
        <begin position="274"/>
        <end position="297"/>
    </location>
</feature>
<evidence type="ECO:0000313" key="6">
    <source>
        <dbReference type="Proteomes" id="UP000319257"/>
    </source>
</evidence>
<dbReference type="PANTHER" id="PTHR24320:SF285">
    <property type="entry name" value="RETINOL DEHYDROGENASE 14"/>
    <property type="match status" value="1"/>
</dbReference>
<dbReference type="Gene3D" id="3.40.50.720">
    <property type="entry name" value="NAD(P)-binding Rossmann-like Domain"/>
    <property type="match status" value="1"/>
</dbReference>
<gene>
    <name evidence="5" type="ORF">E0L32_008582</name>
</gene>
<keyword evidence="4" id="KW-1133">Transmembrane helix</keyword>
<keyword evidence="4" id="KW-0472">Membrane</keyword>
<feature type="compositionally biased region" description="Basic and acidic residues" evidence="3">
    <location>
        <begin position="403"/>
        <end position="422"/>
    </location>
</feature>
<dbReference type="Pfam" id="PF00106">
    <property type="entry name" value="adh_short"/>
    <property type="match status" value="1"/>
</dbReference>
<sequence length="436" mass="48491">MPINFLASLYIDGPPPWMPATSTLLKYGGTLAAVTLTKRYCSGAPNTAERDMHGRVVMVTGGTSGIGAVAASELARRGAQVVLLTRQPPSDPFLAEYVHDLRERTGNQLVYAEQVDLASLHSVRLFATRWVDNAPPRRLDMVLLCGATLTPPGGARQETPEGVERTWMVNFLANFHLLGILSPALRAQPFDRDVRVIIPTCSSYIGSPPLGVALDDKTWTPRKAYARSKLALMAFGQAYQKHLDAYERPDKFPMNAKVVFVDPGFARTAGMTRWLTRGSLLGLLAYVLLYFWSWLLLKSPFMAAQSILYAAMEGSIQRDHGGKLIKECREVDFARTDVQDEAIAKELWEASDKLIEKTEKLAAQRRAKEKKEAEKREKEAKEAEKAQEIESLVDAIKKGKAKQAQESEKTGKDKDKDKDKDNKARKKAKFSQKAIP</sequence>
<dbReference type="EMBL" id="SKBQ01000057">
    <property type="protein sequence ID" value="TPX10532.1"/>
    <property type="molecule type" value="Genomic_DNA"/>
</dbReference>
<dbReference type="OrthoDB" id="191979at2759"/>
<dbReference type="AlphaFoldDB" id="A0A507ALE8"/>
<evidence type="ECO:0008006" key="7">
    <source>
        <dbReference type="Google" id="ProtNLM"/>
    </source>
</evidence>
<dbReference type="PANTHER" id="PTHR24320">
    <property type="entry name" value="RETINOL DEHYDROGENASE"/>
    <property type="match status" value="1"/>
</dbReference>
<evidence type="ECO:0000256" key="1">
    <source>
        <dbReference type="ARBA" id="ARBA00006484"/>
    </source>
</evidence>
<comment type="similarity">
    <text evidence="1">Belongs to the short-chain dehydrogenases/reductases (SDR) family.</text>
</comment>
<name>A0A507ALE8_9PEZI</name>
<dbReference type="InParanoid" id="A0A507ALE8"/>
<dbReference type="RefSeq" id="XP_030992243.1">
    <property type="nucleotide sequence ID" value="XM_031143453.1"/>
</dbReference>
<dbReference type="STRING" id="1093900.A0A507ALE8"/>
<dbReference type="InterPro" id="IPR002347">
    <property type="entry name" value="SDR_fam"/>
</dbReference>
<keyword evidence="4" id="KW-0812">Transmembrane</keyword>
<feature type="region of interest" description="Disordered" evidence="3">
    <location>
        <begin position="366"/>
        <end position="436"/>
    </location>
</feature>
<keyword evidence="6" id="KW-1185">Reference proteome</keyword>
<evidence type="ECO:0000256" key="2">
    <source>
        <dbReference type="ARBA" id="ARBA00023002"/>
    </source>
</evidence>